<dbReference type="AlphaFoldDB" id="A0A0E9XP02"/>
<reference evidence="1" key="2">
    <citation type="journal article" date="2015" name="Fish Shellfish Immunol.">
        <title>Early steps in the European eel (Anguilla anguilla)-Vibrio vulnificus interaction in the gills: Role of the RtxA13 toxin.</title>
        <authorList>
            <person name="Callol A."/>
            <person name="Pajuelo D."/>
            <person name="Ebbesson L."/>
            <person name="Teles M."/>
            <person name="MacKenzie S."/>
            <person name="Amaro C."/>
        </authorList>
    </citation>
    <scope>NUCLEOTIDE SEQUENCE</scope>
</reference>
<sequence length="35" mass="3926">MIMVTVMSVHKLCPLFCFSPIGKSKLNFSKATPRL</sequence>
<evidence type="ECO:0000313" key="1">
    <source>
        <dbReference type="EMBL" id="JAI03576.1"/>
    </source>
</evidence>
<reference evidence="1" key="1">
    <citation type="submission" date="2014-11" db="EMBL/GenBank/DDBJ databases">
        <authorList>
            <person name="Amaro Gonzalez C."/>
        </authorList>
    </citation>
    <scope>NUCLEOTIDE SEQUENCE</scope>
</reference>
<name>A0A0E9XP02_ANGAN</name>
<accession>A0A0E9XP02</accession>
<dbReference type="EMBL" id="GBXM01005002">
    <property type="protein sequence ID" value="JAI03576.1"/>
    <property type="molecule type" value="Transcribed_RNA"/>
</dbReference>
<organism evidence="1">
    <name type="scientific">Anguilla anguilla</name>
    <name type="common">European freshwater eel</name>
    <name type="synonym">Muraena anguilla</name>
    <dbReference type="NCBI Taxonomy" id="7936"/>
    <lineage>
        <taxon>Eukaryota</taxon>
        <taxon>Metazoa</taxon>
        <taxon>Chordata</taxon>
        <taxon>Craniata</taxon>
        <taxon>Vertebrata</taxon>
        <taxon>Euteleostomi</taxon>
        <taxon>Actinopterygii</taxon>
        <taxon>Neopterygii</taxon>
        <taxon>Teleostei</taxon>
        <taxon>Anguilliformes</taxon>
        <taxon>Anguillidae</taxon>
        <taxon>Anguilla</taxon>
    </lineage>
</organism>
<protein>
    <submittedName>
        <fullName evidence="1">Uncharacterized protein</fullName>
    </submittedName>
</protein>
<proteinExistence type="predicted"/>